<evidence type="ECO:0008006" key="3">
    <source>
        <dbReference type="Google" id="ProtNLM"/>
    </source>
</evidence>
<name>A0ABW3ZYP4_9BACI</name>
<keyword evidence="2" id="KW-1185">Reference proteome</keyword>
<dbReference type="Proteomes" id="UP001597178">
    <property type="component" value="Unassembled WGS sequence"/>
</dbReference>
<dbReference type="RefSeq" id="WP_382402363.1">
    <property type="nucleotide sequence ID" value="NZ_JBHTNH010000029.1"/>
</dbReference>
<dbReference type="EMBL" id="JBHTNH010000029">
    <property type="protein sequence ID" value="MFD1363140.1"/>
    <property type="molecule type" value="Genomic_DNA"/>
</dbReference>
<comment type="caution">
    <text evidence="1">The sequence shown here is derived from an EMBL/GenBank/DDBJ whole genome shotgun (WGS) entry which is preliminary data.</text>
</comment>
<proteinExistence type="predicted"/>
<accession>A0ABW3ZYP4</accession>
<evidence type="ECO:0000313" key="2">
    <source>
        <dbReference type="Proteomes" id="UP001597178"/>
    </source>
</evidence>
<evidence type="ECO:0000313" key="1">
    <source>
        <dbReference type="EMBL" id="MFD1363140.1"/>
    </source>
</evidence>
<sequence>MNWYGQRIPTHDYLGRKVNINDKATIFTRVIKQIGGKRWFVVDEEMKIGGLGNCFLIKDE</sequence>
<gene>
    <name evidence="1" type="ORF">ACFQ4A_15935</name>
</gene>
<reference evidence="2" key="1">
    <citation type="journal article" date="2019" name="Int. J. Syst. Evol. Microbiol.">
        <title>The Global Catalogue of Microorganisms (GCM) 10K type strain sequencing project: providing services to taxonomists for standard genome sequencing and annotation.</title>
        <authorList>
            <consortium name="The Broad Institute Genomics Platform"/>
            <consortium name="The Broad Institute Genome Sequencing Center for Infectious Disease"/>
            <person name="Wu L."/>
            <person name="Ma J."/>
        </authorList>
    </citation>
    <scope>NUCLEOTIDE SEQUENCE [LARGE SCALE GENOMIC DNA]</scope>
    <source>
        <strain evidence="2">CCUG 54822</strain>
    </source>
</reference>
<protein>
    <recommendedName>
        <fullName evidence="3">DUF5348 domain-containing protein</fullName>
    </recommendedName>
</protein>
<organism evidence="1 2">
    <name type="scientific">Lentibacillus salinarum</name>
    <dbReference type="NCBI Taxonomy" id="446820"/>
    <lineage>
        <taxon>Bacteria</taxon>
        <taxon>Bacillati</taxon>
        <taxon>Bacillota</taxon>
        <taxon>Bacilli</taxon>
        <taxon>Bacillales</taxon>
        <taxon>Bacillaceae</taxon>
        <taxon>Lentibacillus</taxon>
    </lineage>
</organism>